<feature type="compositionally biased region" description="Polar residues" evidence="1">
    <location>
        <begin position="725"/>
        <end position="735"/>
    </location>
</feature>
<dbReference type="EMBL" id="KZ452023">
    <property type="protein sequence ID" value="PKA50494.1"/>
    <property type="molecule type" value="Genomic_DNA"/>
</dbReference>
<name>A0A2I0A4M9_9ASPA</name>
<reference evidence="2 3" key="1">
    <citation type="journal article" date="2017" name="Nature">
        <title>The Apostasia genome and the evolution of orchids.</title>
        <authorList>
            <person name="Zhang G.Q."/>
            <person name="Liu K.W."/>
            <person name="Li Z."/>
            <person name="Lohaus R."/>
            <person name="Hsiao Y.Y."/>
            <person name="Niu S.C."/>
            <person name="Wang J.Y."/>
            <person name="Lin Y.C."/>
            <person name="Xu Q."/>
            <person name="Chen L.J."/>
            <person name="Yoshida K."/>
            <person name="Fujiwara S."/>
            <person name="Wang Z.W."/>
            <person name="Zhang Y.Q."/>
            <person name="Mitsuda N."/>
            <person name="Wang M."/>
            <person name="Liu G.H."/>
            <person name="Pecoraro L."/>
            <person name="Huang H.X."/>
            <person name="Xiao X.J."/>
            <person name="Lin M."/>
            <person name="Wu X.Y."/>
            <person name="Wu W.L."/>
            <person name="Chen Y.Y."/>
            <person name="Chang S.B."/>
            <person name="Sakamoto S."/>
            <person name="Ohme-Takagi M."/>
            <person name="Yagi M."/>
            <person name="Zeng S.J."/>
            <person name="Shen C.Y."/>
            <person name="Yeh C.M."/>
            <person name="Luo Y.B."/>
            <person name="Tsai W.C."/>
            <person name="Van de Peer Y."/>
            <person name="Liu Z.J."/>
        </authorList>
    </citation>
    <scope>NUCLEOTIDE SEQUENCE [LARGE SCALE GENOMIC DNA]</scope>
    <source>
        <strain evidence="3">cv. Shenzhen</strain>
        <tissue evidence="2">Stem</tissue>
    </source>
</reference>
<keyword evidence="3" id="KW-1185">Reference proteome</keyword>
<feature type="compositionally biased region" description="Low complexity" evidence="1">
    <location>
        <begin position="701"/>
        <end position="717"/>
    </location>
</feature>
<feature type="region of interest" description="Disordered" evidence="1">
    <location>
        <begin position="661"/>
        <end position="750"/>
    </location>
</feature>
<dbReference type="PANTHER" id="PTHR35767">
    <property type="entry name" value="HAPLESS PROTEIN"/>
    <property type="match status" value="1"/>
</dbReference>
<proteinExistence type="predicted"/>
<dbReference type="Proteomes" id="UP000236161">
    <property type="component" value="Unassembled WGS sequence"/>
</dbReference>
<evidence type="ECO:0000313" key="3">
    <source>
        <dbReference type="Proteomes" id="UP000236161"/>
    </source>
</evidence>
<feature type="compositionally biased region" description="Polar residues" evidence="1">
    <location>
        <begin position="678"/>
        <end position="694"/>
    </location>
</feature>
<dbReference type="OrthoDB" id="1929441at2759"/>
<accession>A0A2I0A4M9</accession>
<dbReference type="STRING" id="1088818.A0A2I0A4M9"/>
<dbReference type="PANTHER" id="PTHR35767:SF1">
    <property type="entry name" value="HAPLESS PROTEIN"/>
    <property type="match status" value="1"/>
</dbReference>
<protein>
    <submittedName>
        <fullName evidence="2">Uncharacterized protein</fullName>
    </submittedName>
</protein>
<sequence>MLSVDKTSSASCSSSKVPGIRVDRAQTLNFSIRDYVFESRGKVIHNSWPFPSQLLELCQQHDVQDLLPPFEAPSSLRIRSCVRPLATIPKISFSPPPLGEVAEHIDLCLLSEEGKPDKFVSNDCELGSTVTNHTDIEKRSAQSSEQAVENCRLILSASDSTVVSDLMASKVCPVCKTFSSTSNTTLNVHMDQCLSPESVVLLVGDKNPKLNAKPRKKRLMKDIYANAPRCTLEDLDRRNGTCWATDVNMAVQKNIEVNAEAKTPTLSQVVARDEQRNDIGSVYVDSNGIKLRILSKVNDASQVISREEVRPEKCEKVVREEKSNMIFSKRKLFKLKKEKPRSIKLCQDVAVQEGAFDEETNQMEDRSFGQLSNERDLIGCYGSTDLQKWCCSKRSDKRKKFHNIDFYKRFEQPKIATEMTMLERRKPASDTNSTARRQFVNYSRSAESNTAVHPSKTVWKIRIQKSLKERPLEGTSANAPHLKLSRKTGNLVSSIGRTNEDFDTGTTSNEKYCLQRKKEVISTEKLRKHRSFPGTRKRKREFSSADCSAGERSAEDAVMGCSEDHAIHRRMNSGAELCQIAERESSEKQVENSDDDNCVEIKSVRNEDQGLLSDPRDEISSMIPMQEIEIPMKQVLLDEQEKQTPDEIVCRVESEATSAQESSACLTSHGDHGPDIQIGNSWLPSASFVPNQGDSLVATEPSRSPSSSDSTISPASPKDSEALHNPSSTKGNSGMISPFSGGDKLAQGTTGVETHEQFCIDSSSNNPQLPLDHQHQFSNLRIMPNNSFGFYPNPQTDPPCTPILESPSGSILSRAFNDFGLVSPSCGTPTQSSSNSILRLMGKNLMVVNSEESAQIPKMQSLTTDNNSNEQSLPPNMGFTSYAAPKLETHIQSNVNHNSCITKEVIFVDDSANGDVRRIAALPPVLVPQTVLQVPLAYLRPPSHLLPRYNGFTSSYLINQGRSFEDPVSLLPNSFVLGPPPSTSHMNPPFYYPQSLR</sequence>
<organism evidence="2 3">
    <name type="scientific">Apostasia shenzhenica</name>
    <dbReference type="NCBI Taxonomy" id="1088818"/>
    <lineage>
        <taxon>Eukaryota</taxon>
        <taxon>Viridiplantae</taxon>
        <taxon>Streptophyta</taxon>
        <taxon>Embryophyta</taxon>
        <taxon>Tracheophyta</taxon>
        <taxon>Spermatophyta</taxon>
        <taxon>Magnoliopsida</taxon>
        <taxon>Liliopsida</taxon>
        <taxon>Asparagales</taxon>
        <taxon>Orchidaceae</taxon>
        <taxon>Apostasioideae</taxon>
        <taxon>Apostasia</taxon>
    </lineage>
</organism>
<evidence type="ECO:0000256" key="1">
    <source>
        <dbReference type="SAM" id="MobiDB-lite"/>
    </source>
</evidence>
<evidence type="ECO:0000313" key="2">
    <source>
        <dbReference type="EMBL" id="PKA50494.1"/>
    </source>
</evidence>
<dbReference type="AlphaFoldDB" id="A0A2I0A4M9"/>
<gene>
    <name evidence="2" type="ORF">AXF42_Ash013708</name>
</gene>